<dbReference type="InterPro" id="IPR002549">
    <property type="entry name" value="AI-2E-like"/>
</dbReference>
<evidence type="ECO:0000256" key="3">
    <source>
        <dbReference type="ARBA" id="ARBA00022692"/>
    </source>
</evidence>
<evidence type="ECO:0000256" key="2">
    <source>
        <dbReference type="ARBA" id="ARBA00009773"/>
    </source>
</evidence>
<gene>
    <name evidence="7" type="ORF">G3M58_30940</name>
</gene>
<organism evidence="7">
    <name type="scientific">Streptomyces sp. SID7499</name>
    <dbReference type="NCBI Taxonomy" id="2706086"/>
    <lineage>
        <taxon>Bacteria</taxon>
        <taxon>Bacillati</taxon>
        <taxon>Actinomycetota</taxon>
        <taxon>Actinomycetes</taxon>
        <taxon>Kitasatosporales</taxon>
        <taxon>Streptomycetaceae</taxon>
        <taxon>Streptomyces</taxon>
    </lineage>
</organism>
<keyword evidence="5 6" id="KW-0472">Membrane</keyword>
<accession>A0A6G3WZI6</accession>
<feature type="non-terminal residue" evidence="7">
    <location>
        <position position="80"/>
    </location>
</feature>
<keyword evidence="3 6" id="KW-0812">Transmembrane</keyword>
<name>A0A6G3WZI6_9ACTN</name>
<reference evidence="7" key="1">
    <citation type="submission" date="2020-01" db="EMBL/GenBank/DDBJ databases">
        <title>Insect and environment-associated Actinomycetes.</title>
        <authorList>
            <person name="Currrie C."/>
            <person name="Chevrette M."/>
            <person name="Carlson C."/>
            <person name="Stubbendieck R."/>
            <person name="Wendt-Pienkowski E."/>
        </authorList>
    </citation>
    <scope>NUCLEOTIDE SEQUENCE</scope>
    <source>
        <strain evidence="7">SID7499</strain>
    </source>
</reference>
<dbReference type="AlphaFoldDB" id="A0A6G3WZI6"/>
<feature type="non-terminal residue" evidence="7">
    <location>
        <position position="1"/>
    </location>
</feature>
<comment type="caution">
    <text evidence="7">The sequence shown here is derived from an EMBL/GenBank/DDBJ whole genome shotgun (WGS) entry which is preliminary data.</text>
</comment>
<dbReference type="EMBL" id="JAAGMN010003265">
    <property type="protein sequence ID" value="NEE10864.1"/>
    <property type="molecule type" value="Genomic_DNA"/>
</dbReference>
<protein>
    <submittedName>
        <fullName evidence="7">AI-2E family transporter</fullName>
    </submittedName>
</protein>
<evidence type="ECO:0000313" key="7">
    <source>
        <dbReference type="EMBL" id="NEE10864.1"/>
    </source>
</evidence>
<evidence type="ECO:0000256" key="5">
    <source>
        <dbReference type="ARBA" id="ARBA00023136"/>
    </source>
</evidence>
<dbReference type="GO" id="GO:0016020">
    <property type="term" value="C:membrane"/>
    <property type="evidence" value="ECO:0007669"/>
    <property type="project" value="UniProtKB-SubCell"/>
</dbReference>
<dbReference type="Pfam" id="PF01594">
    <property type="entry name" value="AI-2E_transport"/>
    <property type="match status" value="1"/>
</dbReference>
<feature type="transmembrane region" description="Helical" evidence="6">
    <location>
        <begin position="40"/>
        <end position="61"/>
    </location>
</feature>
<evidence type="ECO:0000256" key="4">
    <source>
        <dbReference type="ARBA" id="ARBA00022989"/>
    </source>
</evidence>
<comment type="similarity">
    <text evidence="2">Belongs to the autoinducer-2 exporter (AI-2E) (TC 2.A.86) family.</text>
</comment>
<keyword evidence="4 6" id="KW-1133">Transmembrane helix</keyword>
<sequence>GPRLRRALCSVLPPARQTEVLRAWEIAVDKTGGYIYSRGLMALVSGAAHYVLLVILGVPYAPALAVWVGLVSQFIPTIGT</sequence>
<evidence type="ECO:0000256" key="6">
    <source>
        <dbReference type="SAM" id="Phobius"/>
    </source>
</evidence>
<comment type="subcellular location">
    <subcellularLocation>
        <location evidence="1">Membrane</location>
        <topology evidence="1">Multi-pass membrane protein</topology>
    </subcellularLocation>
</comment>
<evidence type="ECO:0000256" key="1">
    <source>
        <dbReference type="ARBA" id="ARBA00004141"/>
    </source>
</evidence>
<proteinExistence type="inferred from homology"/>